<protein>
    <submittedName>
        <fullName evidence="2">Uncharacterized protein</fullName>
    </submittedName>
</protein>
<keyword evidence="3" id="KW-1185">Reference proteome</keyword>
<evidence type="ECO:0000256" key="1">
    <source>
        <dbReference type="SAM" id="Phobius"/>
    </source>
</evidence>
<feature type="transmembrane region" description="Helical" evidence="1">
    <location>
        <begin position="58"/>
        <end position="80"/>
    </location>
</feature>
<evidence type="ECO:0000313" key="3">
    <source>
        <dbReference type="Proteomes" id="UP000280444"/>
    </source>
</evidence>
<keyword evidence="1" id="KW-0472">Membrane</keyword>
<sequence>MLNAFHYRKLATILLWIGLAIVLCHFALATILTYIGAAAHALPYPPDVPQGPLVTLSFYLPGLFSLNLAGGCLISAFILWKVSRFKADMEI</sequence>
<feature type="transmembrane region" description="Helical" evidence="1">
    <location>
        <begin position="12"/>
        <end position="38"/>
    </location>
</feature>
<accession>A0A3P1SE46</accession>
<dbReference type="AlphaFoldDB" id="A0A3P1SE46"/>
<dbReference type="EMBL" id="RQZF01000003">
    <property type="protein sequence ID" value="RRC95571.1"/>
    <property type="molecule type" value="Genomic_DNA"/>
</dbReference>
<evidence type="ECO:0000313" key="2">
    <source>
        <dbReference type="EMBL" id="RRC95571.1"/>
    </source>
</evidence>
<keyword evidence="1" id="KW-0812">Transmembrane</keyword>
<proteinExistence type="predicted"/>
<organism evidence="2 3">
    <name type="scientific">Schaalia canis</name>
    <dbReference type="NCBI Taxonomy" id="100469"/>
    <lineage>
        <taxon>Bacteria</taxon>
        <taxon>Bacillati</taxon>
        <taxon>Actinomycetota</taxon>
        <taxon>Actinomycetes</taxon>
        <taxon>Actinomycetales</taxon>
        <taxon>Actinomycetaceae</taxon>
        <taxon>Schaalia</taxon>
    </lineage>
</organism>
<gene>
    <name evidence="2" type="ORF">EII11_04670</name>
</gene>
<reference evidence="2 3" key="1">
    <citation type="submission" date="2018-11" db="EMBL/GenBank/DDBJ databases">
        <title>Genomes From Bacteria Associated with the Canine Oral Cavity: a Test Case for Automated Genome-Based Taxonomic Assignment.</title>
        <authorList>
            <person name="Coil D.A."/>
            <person name="Jospin G."/>
            <person name="Darling A.E."/>
            <person name="Wallis C."/>
            <person name="Davis I.J."/>
            <person name="Harris S."/>
            <person name="Eisen J.A."/>
            <person name="Holcombe L.J."/>
            <person name="O'Flynn C."/>
        </authorList>
    </citation>
    <scope>NUCLEOTIDE SEQUENCE [LARGE SCALE GENOMIC DNA]</scope>
    <source>
        <strain evidence="2 3">OH770</strain>
    </source>
</reference>
<name>A0A3P1SE46_9ACTO</name>
<keyword evidence="1" id="KW-1133">Transmembrane helix</keyword>
<dbReference type="Proteomes" id="UP000280444">
    <property type="component" value="Unassembled WGS sequence"/>
</dbReference>
<comment type="caution">
    <text evidence="2">The sequence shown here is derived from an EMBL/GenBank/DDBJ whole genome shotgun (WGS) entry which is preliminary data.</text>
</comment>